<comment type="caution">
    <text evidence="1">The sequence shown here is derived from an EMBL/GenBank/DDBJ whole genome shotgun (WGS) entry which is preliminary data.</text>
</comment>
<evidence type="ECO:0000313" key="2">
    <source>
        <dbReference type="Proteomes" id="UP001196413"/>
    </source>
</evidence>
<organism evidence="1 2">
    <name type="scientific">Parelaphostrongylus tenuis</name>
    <name type="common">Meningeal worm</name>
    <dbReference type="NCBI Taxonomy" id="148309"/>
    <lineage>
        <taxon>Eukaryota</taxon>
        <taxon>Metazoa</taxon>
        <taxon>Ecdysozoa</taxon>
        <taxon>Nematoda</taxon>
        <taxon>Chromadorea</taxon>
        <taxon>Rhabditida</taxon>
        <taxon>Rhabditina</taxon>
        <taxon>Rhabditomorpha</taxon>
        <taxon>Strongyloidea</taxon>
        <taxon>Metastrongylidae</taxon>
        <taxon>Parelaphostrongylus</taxon>
    </lineage>
</organism>
<keyword evidence="2" id="KW-1185">Reference proteome</keyword>
<evidence type="ECO:0000313" key="1">
    <source>
        <dbReference type="EMBL" id="KAJ1373445.1"/>
    </source>
</evidence>
<proteinExistence type="predicted"/>
<dbReference type="EMBL" id="JAHQIW010007287">
    <property type="protein sequence ID" value="KAJ1373445.1"/>
    <property type="molecule type" value="Genomic_DNA"/>
</dbReference>
<protein>
    <submittedName>
        <fullName evidence="1">Uncharacterized protein</fullName>
    </submittedName>
</protein>
<sequence length="107" mass="12223">MYAKRGYAGETAQRRVESHAKPEWCDGALDGWTRERKAIYTGYLGDTSSLPATSHILEVEPMQPRERCAECYRKMATFEALHMLQIMLVKQTLGESMQDASLIRLLQ</sequence>
<gene>
    <name evidence="1" type="ORF">KIN20_035842</name>
</gene>
<dbReference type="AlphaFoldDB" id="A0AAD5WKW1"/>
<reference evidence="1" key="1">
    <citation type="submission" date="2021-06" db="EMBL/GenBank/DDBJ databases">
        <title>Parelaphostrongylus tenuis whole genome reference sequence.</title>
        <authorList>
            <person name="Garwood T.J."/>
            <person name="Larsen P.A."/>
            <person name="Fountain-Jones N.M."/>
            <person name="Garbe J.R."/>
            <person name="Macchietto M.G."/>
            <person name="Kania S.A."/>
            <person name="Gerhold R.W."/>
            <person name="Richards J.E."/>
            <person name="Wolf T.M."/>
        </authorList>
    </citation>
    <scope>NUCLEOTIDE SEQUENCE</scope>
    <source>
        <strain evidence="1">MNPRO001-30</strain>
        <tissue evidence="1">Meninges</tissue>
    </source>
</reference>
<name>A0AAD5WKW1_PARTN</name>
<dbReference type="Proteomes" id="UP001196413">
    <property type="component" value="Unassembled WGS sequence"/>
</dbReference>
<accession>A0AAD5WKW1</accession>